<accession>A0ABT1ME10</accession>
<reference evidence="3 4" key="1">
    <citation type="submission" date="2022-06" db="EMBL/GenBank/DDBJ databases">
        <title>Mycolicibacterium sp. CAU 1645 isolated from seawater.</title>
        <authorList>
            <person name="Kim W."/>
        </authorList>
    </citation>
    <scope>NUCLEOTIDE SEQUENCE [LARGE SCALE GENOMIC DNA]</scope>
    <source>
        <strain evidence="3 4">CAU 1645</strain>
    </source>
</reference>
<dbReference type="Proteomes" id="UP001651690">
    <property type="component" value="Unassembled WGS sequence"/>
</dbReference>
<evidence type="ECO:0000313" key="4">
    <source>
        <dbReference type="Proteomes" id="UP001651690"/>
    </source>
</evidence>
<feature type="transmembrane region" description="Helical" evidence="2">
    <location>
        <begin position="24"/>
        <end position="45"/>
    </location>
</feature>
<dbReference type="InterPro" id="IPR024381">
    <property type="entry name" value="DUF2561"/>
</dbReference>
<feature type="transmembrane region" description="Helical" evidence="2">
    <location>
        <begin position="186"/>
        <end position="209"/>
    </location>
</feature>
<feature type="transmembrane region" description="Helical" evidence="2">
    <location>
        <begin position="159"/>
        <end position="180"/>
    </location>
</feature>
<keyword evidence="2" id="KW-0472">Membrane</keyword>
<comment type="caution">
    <text evidence="3">The sequence shown here is derived from an EMBL/GenBank/DDBJ whole genome shotgun (WGS) entry which is preliminary data.</text>
</comment>
<organism evidence="3 4">
    <name type="scientific">Mycolicibacterium arenosum</name>
    <dbReference type="NCBI Taxonomy" id="2952157"/>
    <lineage>
        <taxon>Bacteria</taxon>
        <taxon>Bacillati</taxon>
        <taxon>Actinomycetota</taxon>
        <taxon>Actinomycetes</taxon>
        <taxon>Mycobacteriales</taxon>
        <taxon>Mycobacteriaceae</taxon>
        <taxon>Mycolicibacterium</taxon>
    </lineage>
</organism>
<sequence>MTYDVDAADRPRLNSTGRDQTDRILLIACAAVWLVALGAAVAAIVALVDLGQTQASGSGEQDTPWLLYTVIGVSALVIIGAIPLLIRARRTALDGGGGPGPDLDRVGAQQNVFGPPLGTETRQRPLSGPSIRRAPTPPATSRVGFPTAAVEQLWLQSTVAMATAIGAATAAVGIGTYLMASGHDGVAWAALAVAGLITVGMPAVPWFFLGRLRGIIE</sequence>
<gene>
    <name evidence="3" type="ORF">NM203_30025</name>
</gene>
<proteinExistence type="predicted"/>
<name>A0ABT1ME10_9MYCO</name>
<feature type="region of interest" description="Disordered" evidence="1">
    <location>
        <begin position="114"/>
        <end position="143"/>
    </location>
</feature>
<evidence type="ECO:0000313" key="3">
    <source>
        <dbReference type="EMBL" id="MCP9276434.1"/>
    </source>
</evidence>
<protein>
    <submittedName>
        <fullName evidence="3">DUF2561 family protein</fullName>
    </submittedName>
</protein>
<evidence type="ECO:0000256" key="1">
    <source>
        <dbReference type="SAM" id="MobiDB-lite"/>
    </source>
</evidence>
<dbReference type="EMBL" id="JANDBD010000016">
    <property type="protein sequence ID" value="MCP9276434.1"/>
    <property type="molecule type" value="Genomic_DNA"/>
</dbReference>
<feature type="transmembrane region" description="Helical" evidence="2">
    <location>
        <begin position="65"/>
        <end position="86"/>
    </location>
</feature>
<keyword evidence="2" id="KW-1133">Transmembrane helix</keyword>
<dbReference type="RefSeq" id="WP_255064445.1">
    <property type="nucleotide sequence ID" value="NZ_JANDBD010000016.1"/>
</dbReference>
<dbReference type="Pfam" id="PF10812">
    <property type="entry name" value="DUF2561"/>
    <property type="match status" value="1"/>
</dbReference>
<evidence type="ECO:0000256" key="2">
    <source>
        <dbReference type="SAM" id="Phobius"/>
    </source>
</evidence>
<keyword evidence="2" id="KW-0812">Transmembrane</keyword>
<keyword evidence="4" id="KW-1185">Reference proteome</keyword>